<sequence length="545" mass="61362">MTKYVFITGGVVSSLGKGITAASLGRLLKSRGIKVSIQKLDPYINVDPGTMNPYQHGEVFVTEDGAETDLDLGHYERFIDVNLGKASNVTTGMVYWDVIARERRGDYLGGTVQVVPHITNEIKNRIRAVTKDKKFDVVICEIGGTVGDIEGLPFLEAIRQFKKEEGRDNCINIHVTLIPYLNTTHEFKTKPTQHSVMKLREIGLQPEIIICRSVEPLANELKEKISLFCDVSKEAVIGLADVPLLYAVPLALEKEGLDDIVLKYLDLPVKKGDLSDWHKLIEEMQDLEKKVTIAIVGKYTELEDSYISIVESLKHGGVPNRLEVGLKWVNADKLEEEEDLEPIFRDVHGIVVPGGFGARGIEGKIKAIRYARENRLPFLGLCLGMQCAVIEFARNVCKMKGANSSEFDPETKYPVIDFIPEQRGLTEKGGTMRLGAYPCRIKKGTKLFKIYGGREIIHERHRHRYELNNEYRKQLGEGGLVFSGIYPDADLVEVIELADHPFFLATQYHPEFKSRPTRPHPIFQEFVKAAADRLEEQVALFKQKS</sequence>
<accession>A0A2H0XWF9</accession>
<dbReference type="InterPro" id="IPR017456">
    <property type="entry name" value="CTP_synthase_N"/>
</dbReference>
<feature type="binding site" evidence="11">
    <location>
        <begin position="188"/>
        <end position="193"/>
    </location>
    <ligand>
        <name>UTP</name>
        <dbReference type="ChEBI" id="CHEBI:46398"/>
    </ligand>
</feature>
<feature type="binding site" evidence="11">
    <location>
        <begin position="383"/>
        <end position="386"/>
    </location>
    <ligand>
        <name>L-glutamine</name>
        <dbReference type="ChEBI" id="CHEBI:58359"/>
    </ligand>
</feature>
<dbReference type="NCBIfam" id="NF003792">
    <property type="entry name" value="PRK05380.1"/>
    <property type="match status" value="1"/>
</dbReference>
<evidence type="ECO:0000256" key="10">
    <source>
        <dbReference type="ARBA" id="ARBA00047781"/>
    </source>
</evidence>
<evidence type="ECO:0000256" key="4">
    <source>
        <dbReference type="ARBA" id="ARBA00022723"/>
    </source>
</evidence>
<feature type="binding site" evidence="11">
    <location>
        <position position="464"/>
    </location>
    <ligand>
        <name>L-glutamine</name>
        <dbReference type="ChEBI" id="CHEBI:58359"/>
    </ligand>
</feature>
<comment type="subunit">
    <text evidence="11">Homotetramer.</text>
</comment>
<dbReference type="InterPro" id="IPR017926">
    <property type="entry name" value="GATASE"/>
</dbReference>
<feature type="binding site" evidence="11">
    <location>
        <position position="71"/>
    </location>
    <ligand>
        <name>ATP</name>
        <dbReference type="ChEBI" id="CHEBI:30616"/>
    </ligand>
</feature>
<feature type="binding site" evidence="11">
    <location>
        <begin position="148"/>
        <end position="150"/>
    </location>
    <ligand>
        <name>CTP</name>
        <dbReference type="ChEBI" id="CHEBI:37563"/>
        <note>allosteric inhibitor</note>
    </ligand>
</feature>
<evidence type="ECO:0000256" key="9">
    <source>
        <dbReference type="ARBA" id="ARBA00022975"/>
    </source>
</evidence>
<evidence type="ECO:0000256" key="11">
    <source>
        <dbReference type="HAMAP-Rule" id="MF_01227"/>
    </source>
</evidence>
<feature type="binding site" evidence="11">
    <location>
        <position position="13"/>
    </location>
    <ligand>
        <name>CTP</name>
        <dbReference type="ChEBI" id="CHEBI:37563"/>
        <note>allosteric inhibitor</note>
    </ligand>
</feature>
<feature type="binding site" evidence="11">
    <location>
        <position position="406"/>
    </location>
    <ligand>
        <name>L-glutamine</name>
        <dbReference type="ChEBI" id="CHEBI:58359"/>
    </ligand>
</feature>
<evidence type="ECO:0000256" key="7">
    <source>
        <dbReference type="ARBA" id="ARBA00022842"/>
    </source>
</evidence>
<dbReference type="CDD" id="cd03113">
    <property type="entry name" value="CTPS_N"/>
    <property type="match status" value="1"/>
</dbReference>
<feature type="binding site" evidence="11">
    <location>
        <position position="224"/>
    </location>
    <ligand>
        <name>UTP</name>
        <dbReference type="ChEBI" id="CHEBI:46398"/>
    </ligand>
</feature>
<protein>
    <recommendedName>
        <fullName evidence="11">CTP synthase</fullName>
        <ecNumber evidence="11">6.3.4.2</ecNumber>
    </recommendedName>
    <alternativeName>
        <fullName evidence="11">Cytidine 5'-triphosphate synthase</fullName>
    </alternativeName>
    <alternativeName>
        <fullName evidence="11">Cytidine triphosphate synthetase</fullName>
        <shortName evidence="11">CTP synthetase</shortName>
        <shortName evidence="11">CTPS</shortName>
    </alternativeName>
    <alternativeName>
        <fullName evidence="11">UTP--ammonia ligase</fullName>
    </alternativeName>
</protein>
<feature type="binding site" evidence="11">
    <location>
        <position position="141"/>
    </location>
    <ligand>
        <name>Mg(2+)</name>
        <dbReference type="ChEBI" id="CHEBI:18420"/>
    </ligand>
</feature>
<dbReference type="InterPro" id="IPR027417">
    <property type="entry name" value="P-loop_NTPase"/>
</dbReference>
<dbReference type="GO" id="GO:0042802">
    <property type="term" value="F:identical protein binding"/>
    <property type="evidence" value="ECO:0007669"/>
    <property type="project" value="TreeGrafter"/>
</dbReference>
<dbReference type="Gene3D" id="3.40.50.880">
    <property type="match status" value="1"/>
</dbReference>
<dbReference type="PANTHER" id="PTHR11550">
    <property type="entry name" value="CTP SYNTHASE"/>
    <property type="match status" value="1"/>
</dbReference>
<dbReference type="GO" id="GO:0005829">
    <property type="term" value="C:cytosol"/>
    <property type="evidence" value="ECO:0007669"/>
    <property type="project" value="TreeGrafter"/>
</dbReference>
<comment type="similarity">
    <text evidence="2 11">Belongs to the CTP synthase family.</text>
</comment>
<dbReference type="PROSITE" id="PS51273">
    <property type="entry name" value="GATASE_TYPE_1"/>
    <property type="match status" value="1"/>
</dbReference>
<comment type="catalytic activity">
    <reaction evidence="11">
        <text>L-glutamine + H2O = L-glutamate + NH4(+)</text>
        <dbReference type="Rhea" id="RHEA:15889"/>
        <dbReference type="ChEBI" id="CHEBI:15377"/>
        <dbReference type="ChEBI" id="CHEBI:28938"/>
        <dbReference type="ChEBI" id="CHEBI:29985"/>
        <dbReference type="ChEBI" id="CHEBI:58359"/>
    </reaction>
</comment>
<reference evidence="14 15" key="1">
    <citation type="submission" date="2017-09" db="EMBL/GenBank/DDBJ databases">
        <title>Depth-based differentiation of microbial function through sediment-hosted aquifers and enrichment of novel symbionts in the deep terrestrial subsurface.</title>
        <authorList>
            <person name="Probst A.J."/>
            <person name="Ladd B."/>
            <person name="Jarett J.K."/>
            <person name="Geller-Mcgrath D.E."/>
            <person name="Sieber C.M."/>
            <person name="Emerson J.B."/>
            <person name="Anantharaman K."/>
            <person name="Thomas B.C."/>
            <person name="Malmstrom R."/>
            <person name="Stieglmeier M."/>
            <person name="Klingl A."/>
            <person name="Woyke T."/>
            <person name="Ryan C.M."/>
            <person name="Banfield J.F."/>
        </authorList>
    </citation>
    <scope>NUCLEOTIDE SEQUENCE [LARGE SCALE GENOMIC DNA]</scope>
    <source>
        <strain evidence="14">CG08_land_8_20_14_0_20_45_16</strain>
    </source>
</reference>
<dbReference type="FunFam" id="3.40.50.880:FF:000002">
    <property type="entry name" value="CTP synthase"/>
    <property type="match status" value="1"/>
</dbReference>
<dbReference type="GO" id="GO:0046872">
    <property type="term" value="F:metal ion binding"/>
    <property type="evidence" value="ECO:0007669"/>
    <property type="project" value="UniProtKB-KW"/>
</dbReference>
<keyword evidence="5 11" id="KW-0547">Nucleotide-binding</keyword>
<gene>
    <name evidence="11" type="primary">pyrG</name>
    <name evidence="14" type="ORF">COT42_05900</name>
</gene>
<evidence type="ECO:0000256" key="2">
    <source>
        <dbReference type="ARBA" id="ARBA00007533"/>
    </source>
</evidence>
<dbReference type="GO" id="GO:0044210">
    <property type="term" value="P:'de novo' CTP biosynthetic process"/>
    <property type="evidence" value="ECO:0007669"/>
    <property type="project" value="UniProtKB-UniRule"/>
</dbReference>
<feature type="binding site" evidence="11">
    <location>
        <position position="355"/>
    </location>
    <ligand>
        <name>L-glutamine</name>
        <dbReference type="ChEBI" id="CHEBI:58359"/>
    </ligand>
</feature>
<dbReference type="FunFam" id="3.40.50.300:FF:000009">
    <property type="entry name" value="CTP synthase"/>
    <property type="match status" value="1"/>
</dbReference>
<feature type="active site" evidence="11">
    <location>
        <position position="509"/>
    </location>
</feature>
<dbReference type="AlphaFoldDB" id="A0A2H0XWF9"/>
<feature type="binding site" evidence="11">
    <location>
        <position position="242"/>
    </location>
    <ligand>
        <name>ATP</name>
        <dbReference type="ChEBI" id="CHEBI:30616"/>
    </ligand>
</feature>
<dbReference type="InterPro" id="IPR004468">
    <property type="entry name" value="CTP_synthase"/>
</dbReference>
<name>A0A2H0XWF9_UNCSA</name>
<dbReference type="GO" id="GO:0019856">
    <property type="term" value="P:pyrimidine nucleobase biosynthetic process"/>
    <property type="evidence" value="ECO:0007669"/>
    <property type="project" value="TreeGrafter"/>
</dbReference>
<feature type="region of interest" description="Amidoligase domain" evidence="11">
    <location>
        <begin position="1"/>
        <end position="267"/>
    </location>
</feature>
<dbReference type="CDD" id="cd01746">
    <property type="entry name" value="GATase1_CTP_Synthase"/>
    <property type="match status" value="1"/>
</dbReference>
<dbReference type="Gene3D" id="3.40.50.300">
    <property type="entry name" value="P-loop containing nucleotide triphosphate hydrolases"/>
    <property type="match status" value="1"/>
</dbReference>
<keyword evidence="4 11" id="KW-0479">Metal-binding</keyword>
<evidence type="ECO:0000256" key="8">
    <source>
        <dbReference type="ARBA" id="ARBA00022962"/>
    </source>
</evidence>
<dbReference type="GO" id="GO:0097268">
    <property type="term" value="C:cytoophidium"/>
    <property type="evidence" value="ECO:0007669"/>
    <property type="project" value="UniProtKB-ARBA"/>
</dbReference>
<keyword evidence="6 11" id="KW-0067">ATP-binding</keyword>
<comment type="activity regulation">
    <text evidence="11">Allosterically activated by GTP, when glutamine is the substrate; GTP has no effect on the reaction when ammonia is the substrate. The allosteric effector GTP functions by stabilizing the protein conformation that binds the tetrahedral intermediate(s) formed during glutamine hydrolysis. Inhibited by the product CTP, via allosteric rather than competitive inhibition.</text>
</comment>
<keyword evidence="8 11" id="KW-0315">Glutamine amidotransferase</keyword>
<evidence type="ECO:0000259" key="13">
    <source>
        <dbReference type="Pfam" id="PF06418"/>
    </source>
</evidence>
<comment type="caution">
    <text evidence="11">Lacks conserved residue(s) required for the propagation of feature annotation.</text>
</comment>
<feature type="binding site" evidence="11">
    <location>
        <position position="54"/>
    </location>
    <ligand>
        <name>L-glutamine</name>
        <dbReference type="ChEBI" id="CHEBI:58359"/>
    </ligand>
</feature>
<comment type="catalytic activity">
    <reaction evidence="10 11">
        <text>UTP + L-glutamine + ATP + H2O = CTP + L-glutamate + ADP + phosphate + 2 H(+)</text>
        <dbReference type="Rhea" id="RHEA:26426"/>
        <dbReference type="ChEBI" id="CHEBI:15377"/>
        <dbReference type="ChEBI" id="CHEBI:15378"/>
        <dbReference type="ChEBI" id="CHEBI:29985"/>
        <dbReference type="ChEBI" id="CHEBI:30616"/>
        <dbReference type="ChEBI" id="CHEBI:37563"/>
        <dbReference type="ChEBI" id="CHEBI:43474"/>
        <dbReference type="ChEBI" id="CHEBI:46398"/>
        <dbReference type="ChEBI" id="CHEBI:58359"/>
        <dbReference type="ChEBI" id="CHEBI:456216"/>
        <dbReference type="EC" id="6.3.4.2"/>
    </reaction>
</comment>
<keyword evidence="7 11" id="KW-0460">Magnesium</keyword>
<comment type="miscellaneous">
    <text evidence="11">CTPSs have evolved a hybrid strategy for distinguishing between UTP and CTP. The overlapping regions of the product feedback inhibitory and substrate sites recognize a common feature in both compounds, the triphosphate moiety. To differentiate isosteric substrate and product pyrimidine rings, an additional pocket far from the expected kinase/ligase catalytic site, specifically recognizes the cytosine and ribose portions of the product inhibitor.</text>
</comment>
<dbReference type="GO" id="GO:0004359">
    <property type="term" value="F:glutaminase activity"/>
    <property type="evidence" value="ECO:0007669"/>
    <property type="project" value="RHEA"/>
</dbReference>
<dbReference type="SUPFAM" id="SSF52317">
    <property type="entry name" value="Class I glutamine amidotransferase-like"/>
    <property type="match status" value="1"/>
</dbReference>
<proteinExistence type="inferred from homology"/>
<feature type="binding site" evidence="11">
    <location>
        <position position="13"/>
    </location>
    <ligand>
        <name>UTP</name>
        <dbReference type="ChEBI" id="CHEBI:46398"/>
    </ligand>
</feature>
<comment type="function">
    <text evidence="11">Catalyzes the ATP-dependent amination of UTP to CTP with either L-glutamine or ammonia as the source of nitrogen. Regulates intracellular CTP levels through interactions with the four ribonucleotide triphosphates.</text>
</comment>
<dbReference type="SUPFAM" id="SSF52540">
    <property type="entry name" value="P-loop containing nucleoside triphosphate hydrolases"/>
    <property type="match status" value="1"/>
</dbReference>
<feature type="binding site" evidence="11">
    <location>
        <begin position="14"/>
        <end position="19"/>
    </location>
    <ligand>
        <name>ATP</name>
        <dbReference type="ChEBI" id="CHEBI:30616"/>
    </ligand>
</feature>
<dbReference type="EC" id="6.3.4.2" evidence="11"/>
<comment type="caution">
    <text evidence="14">The sequence shown here is derived from an EMBL/GenBank/DDBJ whole genome shotgun (WGS) entry which is preliminary data.</text>
</comment>
<evidence type="ECO:0000256" key="1">
    <source>
        <dbReference type="ARBA" id="ARBA00005171"/>
    </source>
</evidence>
<dbReference type="EMBL" id="PEYM01000093">
    <property type="protein sequence ID" value="PIS29276.1"/>
    <property type="molecule type" value="Genomic_DNA"/>
</dbReference>
<evidence type="ECO:0000313" key="14">
    <source>
        <dbReference type="EMBL" id="PIS29276.1"/>
    </source>
</evidence>
<dbReference type="GO" id="GO:0005524">
    <property type="term" value="F:ATP binding"/>
    <property type="evidence" value="ECO:0007669"/>
    <property type="project" value="UniProtKB-KW"/>
</dbReference>
<evidence type="ECO:0000256" key="6">
    <source>
        <dbReference type="ARBA" id="ARBA00022840"/>
    </source>
</evidence>
<evidence type="ECO:0000256" key="3">
    <source>
        <dbReference type="ARBA" id="ARBA00022598"/>
    </source>
</evidence>
<evidence type="ECO:0000256" key="5">
    <source>
        <dbReference type="ARBA" id="ARBA00022741"/>
    </source>
</evidence>
<dbReference type="InterPro" id="IPR029062">
    <property type="entry name" value="Class_I_gatase-like"/>
</dbReference>
<evidence type="ECO:0000313" key="15">
    <source>
        <dbReference type="Proteomes" id="UP000231343"/>
    </source>
</evidence>
<feature type="domain" description="Glutamine amidotransferase" evidence="12">
    <location>
        <begin position="303"/>
        <end position="528"/>
    </location>
</feature>
<feature type="active site" description="Nucleophile; for glutamine hydrolysis" evidence="11">
    <location>
        <position position="382"/>
    </location>
</feature>
<dbReference type="Pfam" id="PF06418">
    <property type="entry name" value="CTP_synth_N"/>
    <property type="match status" value="1"/>
</dbReference>
<feature type="binding site" evidence="11">
    <location>
        <position position="71"/>
    </location>
    <ligand>
        <name>Mg(2+)</name>
        <dbReference type="ChEBI" id="CHEBI:18420"/>
    </ligand>
</feature>
<feature type="active site" evidence="11">
    <location>
        <position position="511"/>
    </location>
</feature>
<dbReference type="GO" id="GO:0003883">
    <property type="term" value="F:CTP synthase activity"/>
    <property type="evidence" value="ECO:0007669"/>
    <property type="project" value="UniProtKB-UniRule"/>
</dbReference>
<keyword evidence="3 11" id="KW-0436">Ligase</keyword>
<dbReference type="InterPro" id="IPR033828">
    <property type="entry name" value="GATase1_CTP_Synthase"/>
</dbReference>
<feature type="binding site" evidence="11">
    <location>
        <begin position="188"/>
        <end position="193"/>
    </location>
    <ligand>
        <name>CTP</name>
        <dbReference type="ChEBI" id="CHEBI:37563"/>
        <note>allosteric inhibitor</note>
    </ligand>
</feature>
<dbReference type="UniPathway" id="UPA00159">
    <property type="reaction ID" value="UER00277"/>
</dbReference>
<feature type="domain" description="CTP synthase N-terminal" evidence="13">
    <location>
        <begin position="3"/>
        <end position="267"/>
    </location>
</feature>
<dbReference type="PANTHER" id="PTHR11550:SF0">
    <property type="entry name" value="CTP SYNTHASE-RELATED"/>
    <property type="match status" value="1"/>
</dbReference>
<feature type="binding site" evidence="11">
    <location>
        <position position="224"/>
    </location>
    <ligand>
        <name>CTP</name>
        <dbReference type="ChEBI" id="CHEBI:37563"/>
        <note>allosteric inhibitor</note>
    </ligand>
</feature>
<dbReference type="Pfam" id="PF00117">
    <property type="entry name" value="GATase"/>
    <property type="match status" value="1"/>
</dbReference>
<comment type="catalytic activity">
    <reaction evidence="11">
        <text>UTP + NH4(+) + ATP = CTP + ADP + phosphate + 2 H(+)</text>
        <dbReference type="Rhea" id="RHEA:16597"/>
        <dbReference type="ChEBI" id="CHEBI:15378"/>
        <dbReference type="ChEBI" id="CHEBI:28938"/>
        <dbReference type="ChEBI" id="CHEBI:30616"/>
        <dbReference type="ChEBI" id="CHEBI:37563"/>
        <dbReference type="ChEBI" id="CHEBI:43474"/>
        <dbReference type="ChEBI" id="CHEBI:46398"/>
        <dbReference type="ChEBI" id="CHEBI:456216"/>
    </reaction>
</comment>
<dbReference type="HAMAP" id="MF_01227">
    <property type="entry name" value="PyrG"/>
    <property type="match status" value="1"/>
</dbReference>
<dbReference type="NCBIfam" id="TIGR00337">
    <property type="entry name" value="PyrG"/>
    <property type="match status" value="1"/>
</dbReference>
<organism evidence="14 15">
    <name type="scientific">Candidatus Saganbacteria bacterium CG08_land_8_20_14_0_20_45_16</name>
    <dbReference type="NCBI Taxonomy" id="2014293"/>
    <lineage>
        <taxon>Bacteria</taxon>
        <taxon>Bacillati</taxon>
        <taxon>Saganbacteria</taxon>
    </lineage>
</organism>
<evidence type="ECO:0000259" key="12">
    <source>
        <dbReference type="Pfam" id="PF00117"/>
    </source>
</evidence>
<keyword evidence="9 11" id="KW-0665">Pyrimidine biosynthesis</keyword>
<comment type="pathway">
    <text evidence="1 11">Pyrimidine metabolism; CTP biosynthesis via de novo pathway; CTP from UDP: step 2/2.</text>
</comment>
<dbReference type="Proteomes" id="UP000231343">
    <property type="component" value="Unassembled WGS sequence"/>
</dbReference>